<protein>
    <submittedName>
        <fullName evidence="2">Uncharacterized protein</fullName>
    </submittedName>
</protein>
<feature type="chain" id="PRO_5033986916" evidence="1">
    <location>
        <begin position="20"/>
        <end position="136"/>
    </location>
</feature>
<keyword evidence="1" id="KW-0732">Signal</keyword>
<reference evidence="2" key="1">
    <citation type="submission" date="2021-05" db="EMBL/GenBank/DDBJ databases">
        <title>Complete genome sequence of the cellulolytic planctomycete Telmatocola sphagniphila SP2T and characterization of the first cellulase from planctomycetes.</title>
        <authorList>
            <person name="Rakitin A.L."/>
            <person name="Beletsky A.V."/>
            <person name="Naumoff D.G."/>
            <person name="Kulichevskaya I.S."/>
            <person name="Mardanov A.V."/>
            <person name="Ravin N.V."/>
            <person name="Dedysh S.N."/>
        </authorList>
    </citation>
    <scope>NUCLEOTIDE SEQUENCE</scope>
    <source>
        <strain evidence="2">SP2T</strain>
    </source>
</reference>
<keyword evidence="3" id="KW-1185">Reference proteome</keyword>
<evidence type="ECO:0000313" key="2">
    <source>
        <dbReference type="EMBL" id="QVL32286.1"/>
    </source>
</evidence>
<dbReference type="AlphaFoldDB" id="A0A8E6B6X9"/>
<dbReference type="KEGG" id="tsph:KIH39_26220"/>
<dbReference type="RefSeq" id="WP_213497097.1">
    <property type="nucleotide sequence ID" value="NZ_CP074694.1"/>
</dbReference>
<feature type="signal peptide" evidence="1">
    <location>
        <begin position="1"/>
        <end position="19"/>
    </location>
</feature>
<proteinExistence type="predicted"/>
<dbReference type="Proteomes" id="UP000676194">
    <property type="component" value="Chromosome"/>
</dbReference>
<evidence type="ECO:0000256" key="1">
    <source>
        <dbReference type="SAM" id="SignalP"/>
    </source>
</evidence>
<gene>
    <name evidence="2" type="ORF">KIH39_26220</name>
</gene>
<organism evidence="2 3">
    <name type="scientific">Telmatocola sphagniphila</name>
    <dbReference type="NCBI Taxonomy" id="1123043"/>
    <lineage>
        <taxon>Bacteria</taxon>
        <taxon>Pseudomonadati</taxon>
        <taxon>Planctomycetota</taxon>
        <taxon>Planctomycetia</taxon>
        <taxon>Gemmatales</taxon>
        <taxon>Gemmataceae</taxon>
    </lineage>
</organism>
<accession>A0A8E6B6X9</accession>
<dbReference type="EMBL" id="CP074694">
    <property type="protein sequence ID" value="QVL32286.1"/>
    <property type="molecule type" value="Genomic_DNA"/>
</dbReference>
<evidence type="ECO:0000313" key="3">
    <source>
        <dbReference type="Proteomes" id="UP000676194"/>
    </source>
</evidence>
<name>A0A8E6B6X9_9BACT</name>
<sequence length="136" mass="13861">MRAIALLFITGLMASAVRAGDPPVPVIVQPGQTIIISGGSAAPVTNVVTPSTKVVTSAASAASCSTCDKDGKKSFYAKIKTRLGACPNGSCDDKGCANPLGCGNLWTDGKFLFGSCRDFFGTDVAATGHLHKTNVP</sequence>